<sequence length="273" mass="32926">MIIFQTENSHLRRKRADFSIRFAGNLWCFFWKRNDNISMWEQIEEITAEGKRKKEKFRFFYTRKKENETLAICLYRCFKAYETAFYTGEIHKEARNQSYNYEKGELPIPDLHEAIDYLAQEGDVSRIELLMRKALDRAFEEKKTVIDICSMIFDIFISLKIYLTKSCQEEALKIFRRMSIWTFLCCGTREELYDFVYKELKELQDFLETRKEGHENYYIVKVAKTYTKENYKNPNLSLQEVADAVGISRTYFSTVFRDLTGEKYWDYLYGLPY</sequence>
<dbReference type="AlphaFoldDB" id="A0A2Z4U748"/>
<dbReference type="KEGG" id="blau:DQQ01_00365"/>
<evidence type="ECO:0000256" key="1">
    <source>
        <dbReference type="ARBA" id="ARBA00023015"/>
    </source>
</evidence>
<organism evidence="4 5">
    <name type="scientific">Blautia argi</name>
    <dbReference type="NCBI Taxonomy" id="1912897"/>
    <lineage>
        <taxon>Bacteria</taxon>
        <taxon>Bacillati</taxon>
        <taxon>Bacillota</taxon>
        <taxon>Clostridia</taxon>
        <taxon>Lachnospirales</taxon>
        <taxon>Lachnospiraceae</taxon>
        <taxon>Blautia</taxon>
    </lineage>
</organism>
<dbReference type="EMBL" id="CP030280">
    <property type="protein sequence ID" value="AWY96875.1"/>
    <property type="molecule type" value="Genomic_DNA"/>
</dbReference>
<proteinExistence type="predicted"/>
<evidence type="ECO:0000313" key="5">
    <source>
        <dbReference type="Proteomes" id="UP000250003"/>
    </source>
</evidence>
<evidence type="ECO:0000259" key="3">
    <source>
        <dbReference type="PROSITE" id="PS01124"/>
    </source>
</evidence>
<reference evidence="5" key="1">
    <citation type="submission" date="2018-06" db="EMBL/GenBank/DDBJ databases">
        <title>Description of Blautia argi sp. nov., a new anaerobic isolated from dog feces.</title>
        <authorList>
            <person name="Chang Y.-H."/>
            <person name="Paek J."/>
            <person name="Shin Y."/>
        </authorList>
    </citation>
    <scope>NUCLEOTIDE SEQUENCE [LARGE SCALE GENOMIC DNA]</scope>
    <source>
        <strain evidence="5">KCTC 15426</strain>
    </source>
</reference>
<accession>A0A2Z4U748</accession>
<dbReference type="Proteomes" id="UP000250003">
    <property type="component" value="Chromosome"/>
</dbReference>
<dbReference type="PROSITE" id="PS01124">
    <property type="entry name" value="HTH_ARAC_FAMILY_2"/>
    <property type="match status" value="1"/>
</dbReference>
<gene>
    <name evidence="4" type="ORF">DQQ01_00365</name>
</gene>
<keyword evidence="5" id="KW-1185">Reference proteome</keyword>
<dbReference type="OrthoDB" id="368621at2"/>
<dbReference type="SUPFAM" id="SSF46689">
    <property type="entry name" value="Homeodomain-like"/>
    <property type="match status" value="1"/>
</dbReference>
<dbReference type="InterPro" id="IPR009057">
    <property type="entry name" value="Homeodomain-like_sf"/>
</dbReference>
<dbReference type="Gene3D" id="1.10.10.60">
    <property type="entry name" value="Homeodomain-like"/>
    <property type="match status" value="1"/>
</dbReference>
<name>A0A2Z4U748_9FIRM</name>
<keyword evidence="1" id="KW-0805">Transcription regulation</keyword>
<feature type="domain" description="HTH araC/xylS-type" evidence="3">
    <location>
        <begin position="221"/>
        <end position="273"/>
    </location>
</feature>
<keyword evidence="2" id="KW-0804">Transcription</keyword>
<dbReference type="InterPro" id="IPR018060">
    <property type="entry name" value="HTH_AraC"/>
</dbReference>
<dbReference type="Pfam" id="PF00165">
    <property type="entry name" value="HTH_AraC"/>
    <property type="match status" value="1"/>
</dbReference>
<evidence type="ECO:0000313" key="4">
    <source>
        <dbReference type="EMBL" id="AWY96875.1"/>
    </source>
</evidence>
<evidence type="ECO:0000256" key="2">
    <source>
        <dbReference type="ARBA" id="ARBA00023163"/>
    </source>
</evidence>
<dbReference type="GO" id="GO:0043565">
    <property type="term" value="F:sequence-specific DNA binding"/>
    <property type="evidence" value="ECO:0007669"/>
    <property type="project" value="InterPro"/>
</dbReference>
<protein>
    <recommendedName>
        <fullName evidence="3">HTH araC/xylS-type domain-containing protein</fullName>
    </recommendedName>
</protein>
<dbReference type="GO" id="GO:0003700">
    <property type="term" value="F:DNA-binding transcription factor activity"/>
    <property type="evidence" value="ECO:0007669"/>
    <property type="project" value="InterPro"/>
</dbReference>